<gene>
    <name evidence="3" type="ORF">KDH_40950</name>
</gene>
<dbReference type="PROSITE" id="PS50110">
    <property type="entry name" value="RESPONSE_REGULATORY"/>
    <property type="match status" value="1"/>
</dbReference>
<protein>
    <recommendedName>
        <fullName evidence="2">Response regulatory domain-containing protein</fullName>
    </recommendedName>
</protein>
<reference evidence="3 4" key="1">
    <citation type="submission" date="2023-02" db="EMBL/GenBank/DDBJ databases">
        <title>Dictyobacter halimunensis sp. nov., a new member of the class Ktedonobacteria from forest soil in a geothermal area.</title>
        <authorList>
            <person name="Rachmania M.K."/>
            <person name="Ningsih F."/>
            <person name="Sakai Y."/>
            <person name="Yabe S."/>
            <person name="Yokota A."/>
            <person name="Sjamsuridzal W."/>
        </authorList>
    </citation>
    <scope>NUCLEOTIDE SEQUENCE [LARGE SCALE GENOMIC DNA]</scope>
    <source>
        <strain evidence="3 4">S3.2.2.5</strain>
    </source>
</reference>
<organism evidence="3 4">
    <name type="scientific">Dictyobacter halimunensis</name>
    <dbReference type="NCBI Taxonomy" id="3026934"/>
    <lineage>
        <taxon>Bacteria</taxon>
        <taxon>Bacillati</taxon>
        <taxon>Chloroflexota</taxon>
        <taxon>Ktedonobacteria</taxon>
        <taxon>Ktedonobacterales</taxon>
        <taxon>Dictyobacteraceae</taxon>
        <taxon>Dictyobacter</taxon>
    </lineage>
</organism>
<dbReference type="Gene3D" id="3.40.50.2300">
    <property type="match status" value="1"/>
</dbReference>
<dbReference type="InterPro" id="IPR001789">
    <property type="entry name" value="Sig_transdc_resp-reg_receiver"/>
</dbReference>
<evidence type="ECO:0000313" key="3">
    <source>
        <dbReference type="EMBL" id="GLV57259.1"/>
    </source>
</evidence>
<keyword evidence="1" id="KW-0597">Phosphoprotein</keyword>
<keyword evidence="4" id="KW-1185">Reference proteome</keyword>
<comment type="caution">
    <text evidence="3">The sequence shown here is derived from an EMBL/GenBank/DDBJ whole genome shotgun (WGS) entry which is preliminary data.</text>
</comment>
<dbReference type="EMBL" id="BSRI01000002">
    <property type="protein sequence ID" value="GLV57259.1"/>
    <property type="molecule type" value="Genomic_DNA"/>
</dbReference>
<feature type="modified residue" description="4-aspartylphosphate" evidence="1">
    <location>
        <position position="47"/>
    </location>
</feature>
<proteinExistence type="predicted"/>
<dbReference type="Pfam" id="PF00072">
    <property type="entry name" value="Response_reg"/>
    <property type="match status" value="1"/>
</dbReference>
<evidence type="ECO:0000259" key="2">
    <source>
        <dbReference type="PROSITE" id="PS50110"/>
    </source>
</evidence>
<evidence type="ECO:0000313" key="4">
    <source>
        <dbReference type="Proteomes" id="UP001344906"/>
    </source>
</evidence>
<dbReference type="RefSeq" id="WP_338253185.1">
    <property type="nucleotide sequence ID" value="NZ_BSRI01000002.1"/>
</dbReference>
<evidence type="ECO:0000256" key="1">
    <source>
        <dbReference type="PROSITE-ProRule" id="PRU00169"/>
    </source>
</evidence>
<dbReference type="Proteomes" id="UP001344906">
    <property type="component" value="Unassembled WGS sequence"/>
</dbReference>
<sequence>MIEDSDPILDLFRQVLAEDDYEAVLSPYPIQTAQEVEDIKPDLVILDFMFGNKNIGWSILQMLKMHLPTSHIPVLICTSGLEMARVYSEPLISQGVPIVYKPFDVDELLRIIRHIFASRDVKPCNTE</sequence>
<accession>A0ABQ6FXP4</accession>
<dbReference type="InterPro" id="IPR011006">
    <property type="entry name" value="CheY-like_superfamily"/>
</dbReference>
<feature type="domain" description="Response regulatory" evidence="2">
    <location>
        <begin position="1"/>
        <end position="116"/>
    </location>
</feature>
<dbReference type="SUPFAM" id="SSF52172">
    <property type="entry name" value="CheY-like"/>
    <property type="match status" value="1"/>
</dbReference>
<dbReference type="CDD" id="cd00156">
    <property type="entry name" value="REC"/>
    <property type="match status" value="1"/>
</dbReference>
<name>A0ABQ6FXP4_9CHLR</name>